<name>A0A6P2DA51_9BACT</name>
<dbReference type="RefSeq" id="WP_162665788.1">
    <property type="nucleotide sequence ID" value="NZ_LR593886.1"/>
</dbReference>
<keyword evidence="1" id="KW-0175">Coiled coil</keyword>
<accession>A0A6P2DA51</accession>
<feature type="chain" id="PRO_5026898552" evidence="3">
    <location>
        <begin position="19"/>
        <end position="284"/>
    </location>
</feature>
<evidence type="ECO:0000256" key="1">
    <source>
        <dbReference type="SAM" id="Coils"/>
    </source>
</evidence>
<feature type="compositionally biased region" description="Low complexity" evidence="2">
    <location>
        <begin position="118"/>
        <end position="136"/>
    </location>
</feature>
<feature type="compositionally biased region" description="Pro residues" evidence="2">
    <location>
        <begin position="97"/>
        <end position="108"/>
    </location>
</feature>
<feature type="coiled-coil region" evidence="1">
    <location>
        <begin position="192"/>
        <end position="268"/>
    </location>
</feature>
<protein>
    <submittedName>
        <fullName evidence="4">Uncharacterized protein</fullName>
    </submittedName>
</protein>
<dbReference type="PROSITE" id="PS51257">
    <property type="entry name" value="PROKAR_LIPOPROTEIN"/>
    <property type="match status" value="1"/>
</dbReference>
<dbReference type="Proteomes" id="UP000464178">
    <property type="component" value="Chromosome"/>
</dbReference>
<dbReference type="KEGG" id="gms:SOIL9_13240"/>
<feature type="compositionally biased region" description="Gly residues" evidence="2">
    <location>
        <begin position="137"/>
        <end position="150"/>
    </location>
</feature>
<evidence type="ECO:0000313" key="4">
    <source>
        <dbReference type="EMBL" id="VTR96390.1"/>
    </source>
</evidence>
<feature type="region of interest" description="Disordered" evidence="2">
    <location>
        <begin position="35"/>
        <end position="163"/>
    </location>
</feature>
<keyword evidence="3" id="KW-0732">Signal</keyword>
<gene>
    <name evidence="4" type="ORF">SOIL9_13240</name>
</gene>
<organism evidence="4 5">
    <name type="scientific">Gemmata massiliana</name>
    <dbReference type="NCBI Taxonomy" id="1210884"/>
    <lineage>
        <taxon>Bacteria</taxon>
        <taxon>Pseudomonadati</taxon>
        <taxon>Planctomycetota</taxon>
        <taxon>Planctomycetia</taxon>
        <taxon>Gemmatales</taxon>
        <taxon>Gemmataceae</taxon>
        <taxon>Gemmata</taxon>
    </lineage>
</organism>
<proteinExistence type="predicted"/>
<keyword evidence="5" id="KW-1185">Reference proteome</keyword>
<evidence type="ECO:0000313" key="5">
    <source>
        <dbReference type="Proteomes" id="UP000464178"/>
    </source>
</evidence>
<dbReference type="AlphaFoldDB" id="A0A6P2DA51"/>
<reference evidence="4 5" key="1">
    <citation type="submission" date="2019-05" db="EMBL/GenBank/DDBJ databases">
        <authorList>
            <consortium name="Science for Life Laboratories"/>
        </authorList>
    </citation>
    <scope>NUCLEOTIDE SEQUENCE [LARGE SCALE GENOMIC DNA]</scope>
    <source>
        <strain evidence="4">Soil9</strain>
    </source>
</reference>
<evidence type="ECO:0000256" key="2">
    <source>
        <dbReference type="SAM" id="MobiDB-lite"/>
    </source>
</evidence>
<sequence>MNRRYIILSGLFALAAVAAGCTPLRGSRPDATVVPPPYGKSAFGSPDKSAPGGVIQAGAKEPGEPIVGANKFELTGGQPVGYQSSPPGQPLAQPRPTTLPPANLPPVPGATGNGNGTGSAPPVTGPGAPGNPAAPGAPGGAAPGGPGAPGTFGTPGAPNPNVLPAPTVYGKTWNLGPNEVPTDRVVELTRQLELVFQQNRELVARIKELETQGLKREQALVEAMREVEAAQAEVDKARGIISTQKSDITALQEKIRQLEREDIEMLKLMIGALEKLLPPARREP</sequence>
<feature type="signal peptide" evidence="3">
    <location>
        <begin position="1"/>
        <end position="18"/>
    </location>
</feature>
<dbReference type="EMBL" id="LR593886">
    <property type="protein sequence ID" value="VTR96390.1"/>
    <property type="molecule type" value="Genomic_DNA"/>
</dbReference>
<evidence type="ECO:0000256" key="3">
    <source>
        <dbReference type="SAM" id="SignalP"/>
    </source>
</evidence>